<sequence>MYSTSSLIILKLNDEDISKVKRFDVEKLIETNFRVSNSVETKPLPHKEIQLTEKYISIYVNYDSHIENVGRTLIDYFKNYDDILNLILGGNCQELWQCYVPYIIYDDFDTVIPRQTNDIESFLTEYKQDYNYLFDGNEWKVSTWSDPFSFANLNDLINEIKEKNYKLRHNL</sequence>
<reference evidence="1" key="1">
    <citation type="submission" date="2020-10" db="EMBL/GenBank/DDBJ databases">
        <authorList>
            <person name="Gilroy R."/>
        </authorList>
    </citation>
    <scope>NUCLEOTIDE SEQUENCE</scope>
    <source>
        <strain evidence="1">11159</strain>
    </source>
</reference>
<dbReference type="EMBL" id="JADIMY010000063">
    <property type="protein sequence ID" value="MBO8427476.1"/>
    <property type="molecule type" value="Genomic_DNA"/>
</dbReference>
<protein>
    <submittedName>
        <fullName evidence="1">Uncharacterized protein</fullName>
    </submittedName>
</protein>
<evidence type="ECO:0000313" key="1">
    <source>
        <dbReference type="EMBL" id="MBO8427476.1"/>
    </source>
</evidence>
<proteinExistence type="predicted"/>
<accession>A0A9D9GWD3</accession>
<name>A0A9D9GWD3_9BACL</name>
<organism evidence="1 2">
    <name type="scientific">Candidatus Onthovivens merdipullorum</name>
    <dbReference type="NCBI Taxonomy" id="2840889"/>
    <lineage>
        <taxon>Bacteria</taxon>
        <taxon>Bacillati</taxon>
        <taxon>Bacillota</taxon>
        <taxon>Bacilli</taxon>
        <taxon>Bacillales</taxon>
        <taxon>Candidatus Onthovivens</taxon>
    </lineage>
</organism>
<dbReference type="AlphaFoldDB" id="A0A9D9GWD3"/>
<evidence type="ECO:0000313" key="2">
    <source>
        <dbReference type="Proteomes" id="UP000823613"/>
    </source>
</evidence>
<dbReference type="Proteomes" id="UP000823613">
    <property type="component" value="Unassembled WGS sequence"/>
</dbReference>
<reference evidence="1" key="2">
    <citation type="journal article" date="2021" name="PeerJ">
        <title>Extensive microbial diversity within the chicken gut microbiome revealed by metagenomics and culture.</title>
        <authorList>
            <person name="Gilroy R."/>
            <person name="Ravi A."/>
            <person name="Getino M."/>
            <person name="Pursley I."/>
            <person name="Horton D.L."/>
            <person name="Alikhan N.F."/>
            <person name="Baker D."/>
            <person name="Gharbi K."/>
            <person name="Hall N."/>
            <person name="Watson M."/>
            <person name="Adriaenssens E.M."/>
            <person name="Foster-Nyarko E."/>
            <person name="Jarju S."/>
            <person name="Secka A."/>
            <person name="Antonio M."/>
            <person name="Oren A."/>
            <person name="Chaudhuri R.R."/>
            <person name="La Ragione R."/>
            <person name="Hildebrand F."/>
            <person name="Pallen M.J."/>
        </authorList>
    </citation>
    <scope>NUCLEOTIDE SEQUENCE</scope>
    <source>
        <strain evidence="1">11159</strain>
    </source>
</reference>
<comment type="caution">
    <text evidence="1">The sequence shown here is derived from an EMBL/GenBank/DDBJ whole genome shotgun (WGS) entry which is preliminary data.</text>
</comment>
<gene>
    <name evidence="1" type="ORF">IAC58_02815</name>
</gene>